<keyword evidence="2" id="KW-1185">Reference proteome</keyword>
<dbReference type="Proteomes" id="UP000309488">
    <property type="component" value="Unassembled WGS sequence"/>
</dbReference>
<dbReference type="OrthoDB" id="955741at2"/>
<dbReference type="RefSeq" id="WP_136840906.1">
    <property type="nucleotide sequence ID" value="NZ_SWBR01000002.1"/>
</dbReference>
<evidence type="ECO:0000313" key="2">
    <source>
        <dbReference type="Proteomes" id="UP000309488"/>
    </source>
</evidence>
<name>A0A4U1CWQ4_9SPHI</name>
<gene>
    <name evidence="1" type="ORF">FA048_11345</name>
</gene>
<reference evidence="1 2" key="1">
    <citation type="submission" date="2019-04" db="EMBL/GenBank/DDBJ databases">
        <title>Pedobacter sp. RP-3-22 sp. nov., isolated from Arctic soil.</title>
        <authorList>
            <person name="Dahal R.H."/>
            <person name="Kim D.-U."/>
        </authorList>
    </citation>
    <scope>NUCLEOTIDE SEQUENCE [LARGE SCALE GENOMIC DNA]</scope>
    <source>
        <strain evidence="1 2">RP-3-22</strain>
    </source>
</reference>
<dbReference type="Pfam" id="PF19666">
    <property type="entry name" value="DUF6169"/>
    <property type="match status" value="1"/>
</dbReference>
<organism evidence="1 2">
    <name type="scientific">Pedobacter polaris</name>
    <dbReference type="NCBI Taxonomy" id="2571273"/>
    <lineage>
        <taxon>Bacteria</taxon>
        <taxon>Pseudomonadati</taxon>
        <taxon>Bacteroidota</taxon>
        <taxon>Sphingobacteriia</taxon>
        <taxon>Sphingobacteriales</taxon>
        <taxon>Sphingobacteriaceae</taxon>
        <taxon>Pedobacter</taxon>
    </lineage>
</organism>
<dbReference type="EMBL" id="SWBR01000002">
    <property type="protein sequence ID" value="TKC10759.1"/>
    <property type="molecule type" value="Genomic_DNA"/>
</dbReference>
<dbReference type="InterPro" id="IPR046167">
    <property type="entry name" value="DUF6169"/>
</dbReference>
<sequence length="165" mass="19027">MSDHSEIIPYTLISQEGTDVSYTFITDHNIQYVVRYVCSTDYYFDESSDIGDSEILEFQFVPIDKGVKAIPDLRIVETLVTSMKDVLNSRKNAILYICDGKQAARSKLFDKWYKNYSWETVVKHDGKLVYPDSPETEYVSLIVNTQNPYADNIIDAFSFIMESDK</sequence>
<evidence type="ECO:0000313" key="1">
    <source>
        <dbReference type="EMBL" id="TKC10759.1"/>
    </source>
</evidence>
<accession>A0A4U1CWQ4</accession>
<proteinExistence type="predicted"/>
<dbReference type="AlphaFoldDB" id="A0A4U1CWQ4"/>
<comment type="caution">
    <text evidence="1">The sequence shown here is derived from an EMBL/GenBank/DDBJ whole genome shotgun (WGS) entry which is preliminary data.</text>
</comment>
<protein>
    <submittedName>
        <fullName evidence="1">Uncharacterized protein</fullName>
    </submittedName>
</protein>